<organism evidence="3 4">
    <name type="scientific">Adineta ricciae</name>
    <name type="common">Rotifer</name>
    <dbReference type="NCBI Taxonomy" id="249248"/>
    <lineage>
        <taxon>Eukaryota</taxon>
        <taxon>Metazoa</taxon>
        <taxon>Spiralia</taxon>
        <taxon>Gnathifera</taxon>
        <taxon>Rotifera</taxon>
        <taxon>Eurotatoria</taxon>
        <taxon>Bdelloidea</taxon>
        <taxon>Adinetida</taxon>
        <taxon>Adinetidae</taxon>
        <taxon>Adineta</taxon>
    </lineage>
</organism>
<protein>
    <submittedName>
        <fullName evidence="3">Uncharacterized protein</fullName>
    </submittedName>
</protein>
<evidence type="ECO:0000256" key="1">
    <source>
        <dbReference type="SAM" id="MobiDB-lite"/>
    </source>
</evidence>
<feature type="compositionally biased region" description="Polar residues" evidence="1">
    <location>
        <begin position="782"/>
        <end position="812"/>
    </location>
</feature>
<feature type="region of interest" description="Disordered" evidence="1">
    <location>
        <begin position="775"/>
        <end position="812"/>
    </location>
</feature>
<name>A0A813XFB6_ADIRI</name>
<proteinExistence type="predicted"/>
<keyword evidence="2" id="KW-0812">Transmembrane</keyword>
<feature type="transmembrane region" description="Helical" evidence="2">
    <location>
        <begin position="725"/>
        <end position="748"/>
    </location>
</feature>
<evidence type="ECO:0000313" key="4">
    <source>
        <dbReference type="Proteomes" id="UP000663852"/>
    </source>
</evidence>
<keyword evidence="2" id="KW-1133">Transmembrane helix</keyword>
<sequence>MLIWQSHLHFITPKINHMEKSISVKLIFSMCQHHSVFHFNGPYSVMLITYLLVYNGIIAISAETSSEPTWSSNIQDLSLNTLDSKSKNKIIEIHPINEGFILLPENLDKPIASKSKLSVPSKTFQAAATYNTSTTTCTTVPKTKTTTSTSTTNHSLGYLGRRLLNEPSYDTDLDTSSQHQHLLQADNEINEFLQVNEEDMFKALENVELTTDGSGETSYSTAEYSSEVTSTLAIGSVTTDTSAAAVEGTTSTPSPSTMGVVTTDISATTAEEATSTPSPSTMGVVTTDISATTAEEVTSTPSPSTMGVVTTDISATTAEEATSTPSPSTMGVVTTDISATTAEEVTSTPSPSTMGVVTTDISATTAEEATSTPSPSTMGVVTTDISATTAEEATSTPSPSTMGVVTTDISATTAEEATSTPSPSTMGVVTTDISATTAEEATSTPSPSTMGVVTTDTSAAAVEGATSTPSAIEVITTEKSTTVEGTTSTPATTGVVITETSATAVQETTGASLISEPVTTETDHSITSAITSQTLLSTTTTTPMTTTIPDETDLPNVTTILLILNCSNANETLADIIAGVSKSNSLYEIEPIYNQPLSCATPGKVNVTLVVRTPNNNVTLLNDLYEIIDNLTRGRDVTVFSKNPCGRDDEMVLVMNTTSCFLIDTCSLCGVNPVRGVCNPSQNIEKCRCYVNEADPSSPYEGNLCSKPRPKPVASTYSLSRWTPIIIGVLAGLTGLFAAVTCCLWAMAAWRRRRHHHPEEFQIRRIWHLPRAKVPTPVTADNAPTNLEPTNSTASTHPPESEPTDSNTTDSTFFKDLDQRMGEKLRATITRPNTNAVLASLPSDTASTLSSYDPIDELDAIIDNEDINPTFHDPLDELYDDNEMLEVMNPNLKLPRPNVDSKPTGLFSLLK</sequence>
<dbReference type="EMBL" id="CAJNOJ010000026">
    <property type="protein sequence ID" value="CAF0869155.1"/>
    <property type="molecule type" value="Genomic_DNA"/>
</dbReference>
<evidence type="ECO:0000313" key="3">
    <source>
        <dbReference type="EMBL" id="CAF0869155.1"/>
    </source>
</evidence>
<evidence type="ECO:0000256" key="2">
    <source>
        <dbReference type="SAM" id="Phobius"/>
    </source>
</evidence>
<accession>A0A813XFB6</accession>
<gene>
    <name evidence="3" type="ORF">EDS130_LOCUS8196</name>
</gene>
<reference evidence="3" key="1">
    <citation type="submission" date="2021-02" db="EMBL/GenBank/DDBJ databases">
        <authorList>
            <person name="Nowell W R."/>
        </authorList>
    </citation>
    <scope>NUCLEOTIDE SEQUENCE</scope>
</reference>
<keyword evidence="2" id="KW-0472">Membrane</keyword>
<comment type="caution">
    <text evidence="3">The sequence shown here is derived from an EMBL/GenBank/DDBJ whole genome shotgun (WGS) entry which is preliminary data.</text>
</comment>
<dbReference type="Proteomes" id="UP000663852">
    <property type="component" value="Unassembled WGS sequence"/>
</dbReference>
<dbReference type="OrthoDB" id="10059050at2759"/>
<dbReference type="AlphaFoldDB" id="A0A813XFB6"/>